<evidence type="ECO:0000313" key="2">
    <source>
        <dbReference type="EMBL" id="PTB91793.1"/>
    </source>
</evidence>
<keyword evidence="1" id="KW-1133">Transmembrane helix</keyword>
<dbReference type="Gene3D" id="1.10.287.130">
    <property type="match status" value="1"/>
</dbReference>
<dbReference type="EMBL" id="PYVU01000306">
    <property type="protein sequence ID" value="PTB91793.1"/>
    <property type="molecule type" value="Genomic_DNA"/>
</dbReference>
<keyword evidence="1" id="KW-0812">Transmembrane</keyword>
<protein>
    <recommendedName>
        <fullName evidence="4">Signal transduction histidine kinase dimerisation/phosphoacceptor domain-containing protein</fullName>
    </recommendedName>
</protein>
<keyword evidence="1" id="KW-0472">Membrane</keyword>
<dbReference type="Proteomes" id="UP000240608">
    <property type="component" value="Unassembled WGS sequence"/>
</dbReference>
<name>A0A2T4DDA5_9BACT</name>
<dbReference type="AlphaFoldDB" id="A0A2T4DDA5"/>
<dbReference type="InterPro" id="IPR036097">
    <property type="entry name" value="HisK_dim/P_sf"/>
</dbReference>
<feature type="transmembrane region" description="Helical" evidence="1">
    <location>
        <begin position="314"/>
        <end position="336"/>
    </location>
</feature>
<organism evidence="2 3">
    <name type="scientific">Marivirga lumbricoides</name>
    <dbReference type="NCBI Taxonomy" id="1046115"/>
    <lineage>
        <taxon>Bacteria</taxon>
        <taxon>Pseudomonadati</taxon>
        <taxon>Bacteroidota</taxon>
        <taxon>Cytophagia</taxon>
        <taxon>Cytophagales</taxon>
        <taxon>Marivirgaceae</taxon>
        <taxon>Marivirga</taxon>
    </lineage>
</organism>
<evidence type="ECO:0000256" key="1">
    <source>
        <dbReference type="SAM" id="Phobius"/>
    </source>
</evidence>
<sequence>IIENQSLEAASWKLSKGILEIVVRKKNYRVVPVLIKNTRGSPLNDVEVTFNGQKVFTSTTDKDGIVNLPLALDEKIEGINQFAINGYQANNITPSDRKYIITADKIAITLTNSEQQKNSKPQSLDQDYFRNFDLKNLDSIQSLTVFYSIFKNFEMEELSKEDIKRIDAKFESLVGELEDAVSKRSAVTVMNNISDTTYLQDDIQNLQKQARLESDLLVQQRKEFEDKIAIVNAKLEQGFDNLNKEQRAELLNDINQLEQLLIANESQFYKNQSSYQQIINSLREQFFDFEELEGKLSGSEAERLREKELFRKRILAILAVVLLFTILIVLLIYFSLRLKKQKKDLALANIEVQNMNDNLETIVHDRTRLLEQTFAELDTVLYRASHDLRAPVCSIAGLCNIATITSFEPNEVIDRMVLTNNDMDKLLKKLSIISEIHQPGNFSKVDLSS</sequence>
<feature type="non-terminal residue" evidence="2">
    <location>
        <position position="1"/>
    </location>
</feature>
<gene>
    <name evidence="2" type="ORF">C9994_14945</name>
</gene>
<accession>A0A2T4DDA5</accession>
<proteinExistence type="predicted"/>
<comment type="caution">
    <text evidence="2">The sequence shown here is derived from an EMBL/GenBank/DDBJ whole genome shotgun (WGS) entry which is preliminary data.</text>
</comment>
<evidence type="ECO:0000313" key="3">
    <source>
        <dbReference type="Proteomes" id="UP000240608"/>
    </source>
</evidence>
<feature type="non-terminal residue" evidence="2">
    <location>
        <position position="449"/>
    </location>
</feature>
<dbReference type="GO" id="GO:0000155">
    <property type="term" value="F:phosphorelay sensor kinase activity"/>
    <property type="evidence" value="ECO:0007669"/>
    <property type="project" value="InterPro"/>
</dbReference>
<evidence type="ECO:0008006" key="4">
    <source>
        <dbReference type="Google" id="ProtNLM"/>
    </source>
</evidence>
<dbReference type="SUPFAM" id="SSF47384">
    <property type="entry name" value="Homodimeric domain of signal transducing histidine kinase"/>
    <property type="match status" value="1"/>
</dbReference>
<reference evidence="2 3" key="1">
    <citation type="submission" date="2018-03" db="EMBL/GenBank/DDBJ databases">
        <title>Cross-interface Injection: A General Nanoliter Liquid Handling Method Applied to Single Cells Genome Amplification Automated Nanoliter Liquid Handling Applied to Single Cell Multiple Displacement Amplification.</title>
        <authorList>
            <person name="Yun J."/>
            <person name="Xu P."/>
            <person name="Xu J."/>
            <person name="Dai X."/>
            <person name="Wang Y."/>
            <person name="Zheng X."/>
            <person name="Cao C."/>
            <person name="Yi Q."/>
            <person name="Zhu Y."/>
            <person name="Wang L."/>
            <person name="Dong Z."/>
            <person name="Huang Y."/>
            <person name="Huang L."/>
            <person name="Du W."/>
        </authorList>
    </citation>
    <scope>NUCLEOTIDE SEQUENCE [LARGE SCALE GENOMIC DNA]</scope>
    <source>
        <strain evidence="2 3">Z-D1-2</strain>
    </source>
</reference>